<evidence type="ECO:0000313" key="2">
    <source>
        <dbReference type="EMBL" id="KAK6133260.1"/>
    </source>
</evidence>
<keyword evidence="3" id="KW-1185">Reference proteome</keyword>
<name>A0ABR0VFW6_REHGL</name>
<comment type="caution">
    <text evidence="2">The sequence shown here is derived from an EMBL/GenBank/DDBJ whole genome shotgun (WGS) entry which is preliminary data.</text>
</comment>
<accession>A0ABR0VFW6</accession>
<organism evidence="2 3">
    <name type="scientific">Rehmannia glutinosa</name>
    <name type="common">Chinese foxglove</name>
    <dbReference type="NCBI Taxonomy" id="99300"/>
    <lineage>
        <taxon>Eukaryota</taxon>
        <taxon>Viridiplantae</taxon>
        <taxon>Streptophyta</taxon>
        <taxon>Embryophyta</taxon>
        <taxon>Tracheophyta</taxon>
        <taxon>Spermatophyta</taxon>
        <taxon>Magnoliopsida</taxon>
        <taxon>eudicotyledons</taxon>
        <taxon>Gunneridae</taxon>
        <taxon>Pentapetalae</taxon>
        <taxon>asterids</taxon>
        <taxon>lamiids</taxon>
        <taxon>Lamiales</taxon>
        <taxon>Orobanchaceae</taxon>
        <taxon>Rehmannieae</taxon>
        <taxon>Rehmannia</taxon>
    </lineage>
</organism>
<feature type="region of interest" description="Disordered" evidence="1">
    <location>
        <begin position="142"/>
        <end position="161"/>
    </location>
</feature>
<evidence type="ECO:0000313" key="3">
    <source>
        <dbReference type="Proteomes" id="UP001318860"/>
    </source>
</evidence>
<dbReference type="Proteomes" id="UP001318860">
    <property type="component" value="Unassembled WGS sequence"/>
</dbReference>
<dbReference type="PANTHER" id="PTHR34947">
    <property type="entry name" value="TRANSMEMBRANE PROTEIN"/>
    <property type="match status" value="1"/>
</dbReference>
<dbReference type="EMBL" id="JABTTQ020001224">
    <property type="protein sequence ID" value="KAK6133260.1"/>
    <property type="molecule type" value="Genomic_DNA"/>
</dbReference>
<protein>
    <submittedName>
        <fullName evidence="2">Uncharacterized protein</fullName>
    </submittedName>
</protein>
<dbReference type="PANTHER" id="PTHR34947:SF4">
    <property type="entry name" value="TRANSMEMBRANE PROTEIN"/>
    <property type="match status" value="1"/>
</dbReference>
<reference evidence="2 3" key="1">
    <citation type="journal article" date="2021" name="Comput. Struct. Biotechnol. J.">
        <title>De novo genome assembly of the potent medicinal plant Rehmannia glutinosa using nanopore technology.</title>
        <authorList>
            <person name="Ma L."/>
            <person name="Dong C."/>
            <person name="Song C."/>
            <person name="Wang X."/>
            <person name="Zheng X."/>
            <person name="Niu Y."/>
            <person name="Chen S."/>
            <person name="Feng W."/>
        </authorList>
    </citation>
    <scope>NUCLEOTIDE SEQUENCE [LARGE SCALE GENOMIC DNA]</scope>
    <source>
        <strain evidence="2">DH-2019</strain>
    </source>
</reference>
<proteinExistence type="predicted"/>
<sequence length="192" mass="22282">MFLICNGILAFVAKSSKLTTSSGFEIMKNITEEDHHDHVKQIPEMPLLLKEAENAASMELYVDSPLNIVEENQMSLQQQEQEFAGFQKTREDEKTVGSPILNVEEKQMSLEQQQEQEFAGFQKRENEKTSTGEIIFDWEDEDEEEEELEEEAINGDAQVSTEELNKKFEEFIRRMKEEIRIEARRNTMIAAV</sequence>
<gene>
    <name evidence="2" type="ORF">DH2020_033021</name>
</gene>
<evidence type="ECO:0000256" key="1">
    <source>
        <dbReference type="SAM" id="MobiDB-lite"/>
    </source>
</evidence>
<feature type="compositionally biased region" description="Acidic residues" evidence="1">
    <location>
        <begin position="142"/>
        <end position="153"/>
    </location>
</feature>